<evidence type="ECO:0000313" key="1">
    <source>
        <dbReference type="EMBL" id="KAJ8868421.1"/>
    </source>
</evidence>
<proteinExistence type="predicted"/>
<reference evidence="1 2" key="1">
    <citation type="submission" date="2023-02" db="EMBL/GenBank/DDBJ databases">
        <title>LHISI_Scaffold_Assembly.</title>
        <authorList>
            <person name="Stuart O.P."/>
            <person name="Cleave R."/>
            <person name="Magrath M.J.L."/>
            <person name="Mikheyev A.S."/>
        </authorList>
    </citation>
    <scope>NUCLEOTIDE SEQUENCE [LARGE SCALE GENOMIC DNA]</scope>
    <source>
        <strain evidence="1">Daus_M_001</strain>
        <tissue evidence="1">Leg muscle</tissue>
    </source>
</reference>
<dbReference type="PANTHER" id="PTHR46880:SF8">
    <property type="entry name" value="E3 SUMO-PROTEIN LIGASE KIAA1586"/>
    <property type="match status" value="1"/>
</dbReference>
<comment type="caution">
    <text evidence="1">The sequence shown here is derived from an EMBL/GenBank/DDBJ whole genome shotgun (WGS) entry which is preliminary data.</text>
</comment>
<organism evidence="1 2">
    <name type="scientific">Dryococelus australis</name>
    <dbReference type="NCBI Taxonomy" id="614101"/>
    <lineage>
        <taxon>Eukaryota</taxon>
        <taxon>Metazoa</taxon>
        <taxon>Ecdysozoa</taxon>
        <taxon>Arthropoda</taxon>
        <taxon>Hexapoda</taxon>
        <taxon>Insecta</taxon>
        <taxon>Pterygota</taxon>
        <taxon>Neoptera</taxon>
        <taxon>Polyneoptera</taxon>
        <taxon>Phasmatodea</taxon>
        <taxon>Verophasmatodea</taxon>
        <taxon>Anareolatae</taxon>
        <taxon>Phasmatidae</taxon>
        <taxon>Eurycanthinae</taxon>
        <taxon>Dryococelus</taxon>
    </lineage>
</organism>
<dbReference type="Proteomes" id="UP001159363">
    <property type="component" value="Chromosome 13"/>
</dbReference>
<evidence type="ECO:0000313" key="2">
    <source>
        <dbReference type="Proteomes" id="UP001159363"/>
    </source>
</evidence>
<gene>
    <name evidence="1" type="ORF">PR048_029937</name>
</gene>
<sequence length="138" mass="15749">MKGVSGKILIINDSQPAKFKICVNNLVKLPDEMSETIFQILLCCLEKHGFDIEHLKQHLVGFTSDCASVMLGKHSGVAQKCPFQCPNIIIWHCMNHRLELTLDDSVNEVRGVNHFHIFMVKLYTLYSRSPMNQHQLAE</sequence>
<keyword evidence="2" id="KW-1185">Reference proteome</keyword>
<dbReference type="EMBL" id="JARBHB010000014">
    <property type="protein sequence ID" value="KAJ8868421.1"/>
    <property type="molecule type" value="Genomic_DNA"/>
</dbReference>
<dbReference type="PANTHER" id="PTHR46880">
    <property type="entry name" value="RAS-ASSOCIATING DOMAIN-CONTAINING PROTEIN"/>
    <property type="match status" value="1"/>
</dbReference>
<name>A0ABQ9GA79_9NEOP</name>
<accession>A0ABQ9GA79</accession>
<protein>
    <submittedName>
        <fullName evidence="1">Uncharacterized protein</fullName>
    </submittedName>
</protein>